<dbReference type="AlphaFoldDB" id="A0A2U3KVC4"/>
<name>A0A2U3KVC4_9BACT</name>
<evidence type="ECO:0000256" key="1">
    <source>
        <dbReference type="SAM" id="MobiDB-lite"/>
    </source>
</evidence>
<feature type="signal peptide" evidence="2">
    <location>
        <begin position="1"/>
        <end position="22"/>
    </location>
</feature>
<dbReference type="GO" id="GO:0043165">
    <property type="term" value="P:Gram-negative-bacterium-type cell outer membrane assembly"/>
    <property type="evidence" value="ECO:0007669"/>
    <property type="project" value="InterPro"/>
</dbReference>
<feature type="region of interest" description="Disordered" evidence="1">
    <location>
        <begin position="40"/>
        <end position="62"/>
    </location>
</feature>
<evidence type="ECO:0000313" key="6">
    <source>
        <dbReference type="Proteomes" id="UP000238701"/>
    </source>
</evidence>
<dbReference type="InterPro" id="IPR007543">
    <property type="entry name" value="LptD_C"/>
</dbReference>
<feature type="domain" description="LptD C-terminal" evidence="3">
    <location>
        <begin position="381"/>
        <end position="558"/>
    </location>
</feature>
<dbReference type="GO" id="GO:0009279">
    <property type="term" value="C:cell outer membrane"/>
    <property type="evidence" value="ECO:0007669"/>
    <property type="project" value="InterPro"/>
</dbReference>
<dbReference type="PANTHER" id="PTHR30189:SF1">
    <property type="entry name" value="LPS-ASSEMBLY PROTEIN LPTD"/>
    <property type="match status" value="1"/>
</dbReference>
<keyword evidence="2" id="KW-0732">Signal</keyword>
<dbReference type="HAMAP" id="MF_01411">
    <property type="entry name" value="LPS_assembly_LptD"/>
    <property type="match status" value="1"/>
</dbReference>
<dbReference type="GO" id="GO:1990351">
    <property type="term" value="C:transporter complex"/>
    <property type="evidence" value="ECO:0007669"/>
    <property type="project" value="TreeGrafter"/>
</dbReference>
<reference evidence="6" key="1">
    <citation type="submission" date="2018-02" db="EMBL/GenBank/DDBJ databases">
        <authorList>
            <person name="Hausmann B."/>
        </authorList>
    </citation>
    <scope>NUCLEOTIDE SEQUENCE [LARGE SCALE GENOMIC DNA]</scope>
    <source>
        <strain evidence="6">Peat soil MAG SbA1</strain>
    </source>
</reference>
<evidence type="ECO:0000259" key="4">
    <source>
        <dbReference type="Pfam" id="PF19838"/>
    </source>
</evidence>
<accession>A0A2U3KVC4</accession>
<evidence type="ECO:0000259" key="3">
    <source>
        <dbReference type="Pfam" id="PF04453"/>
    </source>
</evidence>
<evidence type="ECO:0000313" key="5">
    <source>
        <dbReference type="EMBL" id="SPF43614.1"/>
    </source>
</evidence>
<evidence type="ECO:0000256" key="2">
    <source>
        <dbReference type="SAM" id="SignalP"/>
    </source>
</evidence>
<dbReference type="GO" id="GO:0015920">
    <property type="term" value="P:lipopolysaccharide transport"/>
    <property type="evidence" value="ECO:0007669"/>
    <property type="project" value="InterPro"/>
</dbReference>
<dbReference type="Pfam" id="PF19838">
    <property type="entry name" value="LptD_2"/>
    <property type="match status" value="1"/>
</dbReference>
<proteinExistence type="inferred from homology"/>
<organism evidence="5 6">
    <name type="scientific">Candidatus Sulfotelmatobacter kueseliae</name>
    <dbReference type="NCBI Taxonomy" id="2042962"/>
    <lineage>
        <taxon>Bacteria</taxon>
        <taxon>Pseudomonadati</taxon>
        <taxon>Acidobacteriota</taxon>
        <taxon>Terriglobia</taxon>
        <taxon>Terriglobales</taxon>
        <taxon>Candidatus Korobacteraceae</taxon>
        <taxon>Candidatus Sulfotelmatobacter</taxon>
    </lineage>
</organism>
<dbReference type="InterPro" id="IPR045659">
    <property type="entry name" value="LptD_2"/>
</dbReference>
<feature type="domain" description="LPS-assembly protein LptD central" evidence="4">
    <location>
        <begin position="232"/>
        <end position="301"/>
    </location>
</feature>
<dbReference type="InterPro" id="IPR050218">
    <property type="entry name" value="LptD"/>
</dbReference>
<dbReference type="PANTHER" id="PTHR30189">
    <property type="entry name" value="LPS-ASSEMBLY PROTEIN"/>
    <property type="match status" value="1"/>
</dbReference>
<gene>
    <name evidence="5" type="ORF">SBA1_50066</name>
</gene>
<sequence>MTLRSKFLITALFLCHQLPASALVTRQLLVEDSNSASEVAAQADAQKNAAGKTPSPVSNTPCASAAATEQQNATTICAVQQEKEGAIYKLHGDAEIHYRGYVLRADEVTYDSDSGEASGSGHFTLDGGPNDDHIKASHGTYNLTTETGRFYDVTATTGFRFQGKEVVLTSTAPFAFTGKMVEKTSSDHYLVYDGTITTCELPHPGWRFDANKVVVDVGGNASIFHSWFFLHGFPVFYFPYATYPVERETRHTGFLVPTAGQSSIKGTILGEGFYWDMNRSMDAEIGAEYFSKRGWSQKGEFRARPSDTSYVDLNYFGVIDRGIEVGTSTGPQLLREGGEEARLAGQGSFYGFRSVANIDYLSSFLFRLAFNEVFTQAVNSEVKSQAFLSRPVNGFFLSGMVDRYQNFFQTTVSGVLSNPPSFDSIRILHVPSFDASSVDHELGRSPFFWSFDASLAGLTRGEPGFTGTLLGRFDFSPELSLPLYFGGWSLRPALALHETYYTERFVNGSAVNDPTNRQALDASVELRPPALEKIFDQEFLGRKWKHVIEPRVVYRMVTGVNDFANVLHFDERDILSNTDEVEYGLVTRLYAKRIAPQTQECATPMTGLAVGAAAPEQIVPWQRADNLENQPCNQGPEVKEIVTWELAQKYFLDPTFGGALVSGQRNVFTTTEDLTGIAFLIEPRHLSPLVSRLRAATSSHTDTEWDLDYDFQLGRINASTLLVNYNVGPFTVGGGDAFLQIPQTATSPPAQSEGTCGPTESGQVTCKFQQFRVALGYGGLNRRGFSAATSIGFDSEIRQLQFATAQTTYNWNCCGLTLEYRRYAIANVRNENLFRFTFTLANIATFGNLRRQERLY</sequence>
<dbReference type="Pfam" id="PF04453">
    <property type="entry name" value="LptD"/>
    <property type="match status" value="1"/>
</dbReference>
<dbReference type="InterPro" id="IPR020889">
    <property type="entry name" value="LipoPS_assembly_LptD"/>
</dbReference>
<feature type="chain" id="PRO_5015483543" evidence="2">
    <location>
        <begin position="23"/>
        <end position="856"/>
    </location>
</feature>
<dbReference type="Proteomes" id="UP000238701">
    <property type="component" value="Unassembled WGS sequence"/>
</dbReference>
<dbReference type="EMBL" id="OMOD01000144">
    <property type="protein sequence ID" value="SPF43614.1"/>
    <property type="molecule type" value="Genomic_DNA"/>
</dbReference>
<dbReference type="OrthoDB" id="9760225at2"/>
<protein>
    <submittedName>
        <fullName evidence="5">Organic solvent tolerance protein OstA-like protein</fullName>
    </submittedName>
</protein>
<feature type="compositionally biased region" description="Low complexity" evidence="1">
    <location>
        <begin position="40"/>
        <end position="50"/>
    </location>
</feature>